<accession>A0A212JNZ9</accession>
<proteinExistence type="predicted"/>
<feature type="region of interest" description="Disordered" evidence="1">
    <location>
        <begin position="1"/>
        <end position="24"/>
    </location>
</feature>
<name>A0A212JNZ9_9DELT</name>
<feature type="compositionally biased region" description="Basic and acidic residues" evidence="1">
    <location>
        <begin position="1"/>
        <end position="11"/>
    </location>
</feature>
<sequence length="259" mass="29734">MSGNRCGHDPKNPNLSPAKPIRKGKSGLPRILSLAAERAKAWYFHPKKCKLLQSHPHRKTRSERREACQIVIETILSHLDLASLCLGTPTLENGFIDIDMRTIVRDSGIGQRRCERAIALLKEAGFMKVQQPRAINDQGDYVGLRAIRVVTSLFFEFLNLGPMLQRERARASSRLQRKAMKANRKATDFMRRITQGLRNSFRFKPQRSRADLEKREEETRRWNTTCAKYMIANLDPDECRRRTNAELGLPADYSPGRYA</sequence>
<dbReference type="AlphaFoldDB" id="A0A212JNZ9"/>
<reference evidence="2" key="1">
    <citation type="submission" date="2016-04" db="EMBL/GenBank/DDBJ databases">
        <authorList>
            <person name="Evans L.H."/>
            <person name="Alamgir A."/>
            <person name="Owens N."/>
            <person name="Weber N.D."/>
            <person name="Virtaneva K."/>
            <person name="Barbian K."/>
            <person name="Babar A."/>
            <person name="Rosenke K."/>
        </authorList>
    </citation>
    <scope>NUCLEOTIDE SEQUENCE</scope>
    <source>
        <strain evidence="2">86</strain>
    </source>
</reference>
<gene>
    <name evidence="2" type="ORF">KL86DPRO_11903</name>
</gene>
<protein>
    <submittedName>
        <fullName evidence="2">Uncharacterized protein</fullName>
    </submittedName>
</protein>
<evidence type="ECO:0000256" key="1">
    <source>
        <dbReference type="SAM" id="MobiDB-lite"/>
    </source>
</evidence>
<dbReference type="EMBL" id="FLUQ01000001">
    <property type="protein sequence ID" value="SBW01128.1"/>
    <property type="molecule type" value="Genomic_DNA"/>
</dbReference>
<evidence type="ECO:0000313" key="2">
    <source>
        <dbReference type="EMBL" id="SBW01128.1"/>
    </source>
</evidence>
<organism evidence="2">
    <name type="scientific">uncultured delta proteobacterium</name>
    <dbReference type="NCBI Taxonomy" id="34034"/>
    <lineage>
        <taxon>Bacteria</taxon>
        <taxon>Deltaproteobacteria</taxon>
        <taxon>environmental samples</taxon>
    </lineage>
</organism>